<organism evidence="2 3">
    <name type="scientific">Egicoccus halophilus</name>
    <dbReference type="NCBI Taxonomy" id="1670830"/>
    <lineage>
        <taxon>Bacteria</taxon>
        <taxon>Bacillati</taxon>
        <taxon>Actinomycetota</taxon>
        <taxon>Nitriliruptoria</taxon>
        <taxon>Egicoccales</taxon>
        <taxon>Egicoccaceae</taxon>
        <taxon>Egicoccus</taxon>
    </lineage>
</organism>
<accession>A0A8J3AHC5</accession>
<reference evidence="2" key="1">
    <citation type="journal article" date="2014" name="Int. J. Syst. Evol. Microbiol.">
        <title>Complete genome sequence of Corynebacterium casei LMG S-19264T (=DSM 44701T), isolated from a smear-ripened cheese.</title>
        <authorList>
            <consortium name="US DOE Joint Genome Institute (JGI-PGF)"/>
            <person name="Walter F."/>
            <person name="Albersmeier A."/>
            <person name="Kalinowski J."/>
            <person name="Ruckert C."/>
        </authorList>
    </citation>
    <scope>NUCLEOTIDE SEQUENCE</scope>
    <source>
        <strain evidence="2">CGMCC 1.14988</strain>
    </source>
</reference>
<feature type="compositionally biased region" description="Pro residues" evidence="1">
    <location>
        <begin position="90"/>
        <end position="99"/>
    </location>
</feature>
<dbReference type="AlphaFoldDB" id="A0A8J3AHC5"/>
<feature type="compositionally biased region" description="Low complexity" evidence="1">
    <location>
        <begin position="56"/>
        <end position="66"/>
    </location>
</feature>
<sequence>MDAAVEQAIDRAETADPDNLATLTGWVVTDLTTTDQPDDPRTADRPNTWRCNRGWTAPAAGSTAKPAPKPSPASKPPATPARSAVRPGPASVPAPTPTG</sequence>
<protein>
    <submittedName>
        <fullName evidence="2">Uncharacterized protein</fullName>
    </submittedName>
</protein>
<reference evidence="2" key="2">
    <citation type="submission" date="2020-09" db="EMBL/GenBank/DDBJ databases">
        <authorList>
            <person name="Sun Q."/>
            <person name="Zhou Y."/>
        </authorList>
    </citation>
    <scope>NUCLEOTIDE SEQUENCE</scope>
    <source>
        <strain evidence="2">CGMCC 1.14988</strain>
    </source>
</reference>
<evidence type="ECO:0000256" key="1">
    <source>
        <dbReference type="SAM" id="MobiDB-lite"/>
    </source>
</evidence>
<gene>
    <name evidence="2" type="ORF">GCM10011354_29690</name>
</gene>
<keyword evidence="3" id="KW-1185">Reference proteome</keyword>
<evidence type="ECO:0000313" key="3">
    <source>
        <dbReference type="Proteomes" id="UP000650511"/>
    </source>
</evidence>
<dbReference type="Proteomes" id="UP000650511">
    <property type="component" value="Unassembled WGS sequence"/>
</dbReference>
<evidence type="ECO:0000313" key="2">
    <source>
        <dbReference type="EMBL" id="GGI08560.1"/>
    </source>
</evidence>
<dbReference type="EMBL" id="BMHA01000012">
    <property type="protein sequence ID" value="GGI08560.1"/>
    <property type="molecule type" value="Genomic_DNA"/>
</dbReference>
<name>A0A8J3AHC5_9ACTN</name>
<comment type="caution">
    <text evidence="2">The sequence shown here is derived from an EMBL/GenBank/DDBJ whole genome shotgun (WGS) entry which is preliminary data.</text>
</comment>
<feature type="region of interest" description="Disordered" evidence="1">
    <location>
        <begin position="31"/>
        <end position="99"/>
    </location>
</feature>
<proteinExistence type="predicted"/>
<feature type="compositionally biased region" description="Pro residues" evidence="1">
    <location>
        <begin position="67"/>
        <end position="79"/>
    </location>
</feature>